<evidence type="ECO:0000256" key="5">
    <source>
        <dbReference type="PROSITE-ProRule" id="PRU00581"/>
    </source>
</evidence>
<dbReference type="FunCoup" id="M3XGX6">
    <property type="interactions" value="70"/>
</dbReference>
<dbReference type="InterPro" id="IPR013295">
    <property type="entry name" value="MAL"/>
</dbReference>
<dbReference type="InterPro" id="IPR050578">
    <property type="entry name" value="MARVEL-CKLF_proteins"/>
</dbReference>
<dbReference type="AlphaFoldDB" id="M3XGX6"/>
<keyword evidence="4 5" id="KW-0472">Membrane</keyword>
<dbReference type="PROSITE" id="PS51225">
    <property type="entry name" value="MARVEL"/>
    <property type="match status" value="1"/>
</dbReference>
<dbReference type="EMBL" id="AFYH01057633">
    <property type="status" value="NOT_ANNOTATED_CDS"/>
    <property type="molecule type" value="Genomic_DNA"/>
</dbReference>
<dbReference type="eggNOG" id="KOG4788">
    <property type="taxonomic scope" value="Eukaryota"/>
</dbReference>
<name>M3XGX6_LATCH</name>
<feature type="transmembrane region" description="Helical" evidence="6">
    <location>
        <begin position="42"/>
        <end position="64"/>
    </location>
</feature>
<keyword evidence="2 5" id="KW-0812">Transmembrane</keyword>
<dbReference type="Ensembl" id="ENSLACT00000025377.1">
    <property type="protein sequence ID" value="ENSLACP00000021982.1"/>
    <property type="gene ID" value="ENSLACG00000022298.1"/>
</dbReference>
<dbReference type="HOGENOM" id="CLU_2269868_0_0_1"/>
<evidence type="ECO:0000313" key="8">
    <source>
        <dbReference type="Ensembl" id="ENSLACP00000021982.1"/>
    </source>
</evidence>
<dbReference type="InParanoid" id="M3XGX6"/>
<dbReference type="InterPro" id="IPR008253">
    <property type="entry name" value="Marvel"/>
</dbReference>
<evidence type="ECO:0000256" key="6">
    <source>
        <dbReference type="SAM" id="Phobius"/>
    </source>
</evidence>
<reference evidence="8" key="3">
    <citation type="submission" date="2025-09" db="UniProtKB">
        <authorList>
            <consortium name="Ensembl"/>
        </authorList>
    </citation>
    <scope>IDENTIFICATION</scope>
</reference>
<keyword evidence="9" id="KW-1185">Reference proteome</keyword>
<feature type="transmembrane region" description="Helical" evidence="6">
    <location>
        <begin position="70"/>
        <end position="91"/>
    </location>
</feature>
<dbReference type="STRING" id="7897.ENSLACP00000021982"/>
<dbReference type="GeneTree" id="ENSGT00940000159514"/>
<proteinExistence type="predicted"/>
<evidence type="ECO:0000256" key="2">
    <source>
        <dbReference type="ARBA" id="ARBA00022692"/>
    </source>
</evidence>
<evidence type="ECO:0000256" key="1">
    <source>
        <dbReference type="ARBA" id="ARBA00004141"/>
    </source>
</evidence>
<protein>
    <submittedName>
        <fullName evidence="8">Mal, T cell differentiation protein 2</fullName>
    </submittedName>
</protein>
<reference evidence="8" key="2">
    <citation type="submission" date="2025-08" db="UniProtKB">
        <authorList>
            <consortium name="Ensembl"/>
        </authorList>
    </citation>
    <scope>IDENTIFICATION</scope>
</reference>
<evidence type="ECO:0000313" key="9">
    <source>
        <dbReference type="Proteomes" id="UP000008672"/>
    </source>
</evidence>
<dbReference type="EMBL" id="AFYH01057634">
    <property type="status" value="NOT_ANNOTATED_CDS"/>
    <property type="molecule type" value="Genomic_DNA"/>
</dbReference>
<evidence type="ECO:0000256" key="3">
    <source>
        <dbReference type="ARBA" id="ARBA00022989"/>
    </source>
</evidence>
<dbReference type="PANTHER" id="PTHR22776">
    <property type="entry name" value="MARVEL-CONTAINING POTENTIAL LIPID RAFT-ASSOCIATED PROTEIN"/>
    <property type="match status" value="1"/>
</dbReference>
<feature type="transmembrane region" description="Helical" evidence="6">
    <location>
        <begin position="18"/>
        <end position="35"/>
    </location>
</feature>
<comment type="subcellular location">
    <subcellularLocation>
        <location evidence="1">Membrane</location>
        <topology evidence="1">Multi-pass membrane protein</topology>
    </subcellularLocation>
</comment>
<organism evidence="8 9">
    <name type="scientific">Latimeria chalumnae</name>
    <name type="common">Coelacanth</name>
    <dbReference type="NCBI Taxonomy" id="7897"/>
    <lineage>
        <taxon>Eukaryota</taxon>
        <taxon>Metazoa</taxon>
        <taxon>Chordata</taxon>
        <taxon>Craniata</taxon>
        <taxon>Vertebrata</taxon>
        <taxon>Euteleostomi</taxon>
        <taxon>Coelacanthiformes</taxon>
        <taxon>Coelacanthidae</taxon>
        <taxon>Latimeria</taxon>
    </lineage>
</organism>
<dbReference type="Proteomes" id="UP000008672">
    <property type="component" value="Unassembled WGS sequence"/>
</dbReference>
<feature type="domain" description="MARVEL" evidence="7">
    <location>
        <begin position="34"/>
        <end position="103"/>
    </location>
</feature>
<dbReference type="PANTHER" id="PTHR22776:SF42">
    <property type="entry name" value="PROTEIN MAL2"/>
    <property type="match status" value="1"/>
</dbReference>
<evidence type="ECO:0000259" key="7">
    <source>
        <dbReference type="PROSITE" id="PS51225"/>
    </source>
</evidence>
<keyword evidence="3 6" id="KW-1133">Transmembrane helix</keyword>
<dbReference type="EMBL" id="AFYH01057632">
    <property type="status" value="NOT_ANNOTATED_CDS"/>
    <property type="molecule type" value="Genomic_DNA"/>
</dbReference>
<dbReference type="GO" id="GO:0019911">
    <property type="term" value="F:structural constituent of myelin sheath"/>
    <property type="evidence" value="ECO:0007669"/>
    <property type="project" value="TreeGrafter"/>
</dbReference>
<dbReference type="PRINTS" id="PR01884">
    <property type="entry name" value="MALPROTEIN"/>
</dbReference>
<accession>M3XGX6</accession>
<dbReference type="GO" id="GO:0016020">
    <property type="term" value="C:membrane"/>
    <property type="evidence" value="ECO:0007669"/>
    <property type="project" value="UniProtKB-SubCell"/>
</dbReference>
<gene>
    <name evidence="8" type="primary">MAL2</name>
</gene>
<dbReference type="GO" id="GO:0042552">
    <property type="term" value="P:myelination"/>
    <property type="evidence" value="ECO:0007669"/>
    <property type="project" value="TreeGrafter"/>
</dbReference>
<sequence>MSAISTPTPAPPPVSSPALAYSIPIVTLPTGVEIFRTSSGALICLELIFGGLVWILVAASHVPVPLMQGWVMFVSVTMFICSALYLSVYTLDIASQFIINWNF</sequence>
<evidence type="ECO:0000256" key="4">
    <source>
        <dbReference type="ARBA" id="ARBA00023136"/>
    </source>
</evidence>
<reference evidence="9" key="1">
    <citation type="submission" date="2011-08" db="EMBL/GenBank/DDBJ databases">
        <title>The draft genome of Latimeria chalumnae.</title>
        <authorList>
            <person name="Di Palma F."/>
            <person name="Alfoldi J."/>
            <person name="Johnson J."/>
            <person name="Berlin A."/>
            <person name="Gnerre S."/>
            <person name="Jaffe D."/>
            <person name="MacCallum I."/>
            <person name="Young S."/>
            <person name="Walker B.J."/>
            <person name="Lander E."/>
            <person name="Lindblad-Toh K."/>
        </authorList>
    </citation>
    <scope>NUCLEOTIDE SEQUENCE [LARGE SCALE GENOMIC DNA]</scope>
    <source>
        <strain evidence="9">Wild caught</strain>
    </source>
</reference>
<dbReference type="Bgee" id="ENSLACG00000022298">
    <property type="expression patterns" value="Expressed in pectoral fin and 1 other cell type or tissue"/>
</dbReference>